<reference evidence="4 5" key="1">
    <citation type="journal article" date="2015" name="Nature">
        <title>rRNA introns, odd ribosomes, and small enigmatic genomes across a large radiation of phyla.</title>
        <authorList>
            <person name="Brown C.T."/>
            <person name="Hug L.A."/>
            <person name="Thomas B.C."/>
            <person name="Sharon I."/>
            <person name="Castelle C.J."/>
            <person name="Singh A."/>
            <person name="Wilkins M.J."/>
            <person name="Williams K.H."/>
            <person name="Banfield J.F."/>
        </authorList>
    </citation>
    <scope>NUCLEOTIDE SEQUENCE [LARGE SCALE GENOMIC DNA]</scope>
</reference>
<dbReference type="InterPro" id="IPR000652">
    <property type="entry name" value="Triosephosphate_isomerase"/>
</dbReference>
<evidence type="ECO:0000256" key="1">
    <source>
        <dbReference type="ARBA" id="ARBA00007422"/>
    </source>
</evidence>
<keyword evidence="2 3" id="KW-0413">Isomerase</keyword>
<dbReference type="Gene3D" id="3.20.20.70">
    <property type="entry name" value="Aldolase class I"/>
    <property type="match status" value="2"/>
</dbReference>
<dbReference type="GO" id="GO:0046166">
    <property type="term" value="P:glyceraldehyde-3-phosphate biosynthetic process"/>
    <property type="evidence" value="ECO:0007669"/>
    <property type="project" value="TreeGrafter"/>
</dbReference>
<evidence type="ECO:0000313" key="5">
    <source>
        <dbReference type="Proteomes" id="UP000034344"/>
    </source>
</evidence>
<sequence length="224" mass="25272">MKYFIANWKACMTQSQAQSWMHVFLKSILNDSNLQQKLQTNQIKIIICPPYPILALIRPLIKNIINVELGSQDLSMMNEGSYTGECTAKMLKDYATFAIIGHSERRKYFLETDEIIAKKINQAKLQGLEPVVCIRNEVDSYPPDVSILAYEPVYAIGTGQNEPVQKVVDFKNKLRLTNQAHFLYGGSVDPDNAKLYLESDSINGFLIGTSSLNPQIFYSIVKLG</sequence>
<dbReference type="GO" id="GO:0006096">
    <property type="term" value="P:glycolytic process"/>
    <property type="evidence" value="ECO:0007669"/>
    <property type="project" value="UniProtKB-UniPathway"/>
</dbReference>
<dbReference type="UniPathway" id="UPA00138"/>
<dbReference type="InterPro" id="IPR020861">
    <property type="entry name" value="Triosephosphate_isomerase_AS"/>
</dbReference>
<dbReference type="PANTHER" id="PTHR21139:SF42">
    <property type="entry name" value="TRIOSEPHOSPHATE ISOMERASE"/>
    <property type="match status" value="1"/>
</dbReference>
<dbReference type="GO" id="GO:0005829">
    <property type="term" value="C:cytosol"/>
    <property type="evidence" value="ECO:0007669"/>
    <property type="project" value="TreeGrafter"/>
</dbReference>
<dbReference type="Proteomes" id="UP000034344">
    <property type="component" value="Unassembled WGS sequence"/>
</dbReference>
<dbReference type="InterPro" id="IPR013785">
    <property type="entry name" value="Aldolase_TIM"/>
</dbReference>
<dbReference type="InterPro" id="IPR035990">
    <property type="entry name" value="TIM_sf"/>
</dbReference>
<comment type="subcellular location">
    <subcellularLocation>
        <location evidence="3">Cytoplasm</location>
    </subcellularLocation>
</comment>
<evidence type="ECO:0000256" key="2">
    <source>
        <dbReference type="ARBA" id="ARBA00023235"/>
    </source>
</evidence>
<evidence type="ECO:0000313" key="4">
    <source>
        <dbReference type="EMBL" id="KKQ02193.1"/>
    </source>
</evidence>
<dbReference type="PROSITE" id="PS00171">
    <property type="entry name" value="TIM_1"/>
    <property type="match status" value="1"/>
</dbReference>
<gene>
    <name evidence="4" type="ORF">US11_C0001G0152</name>
</gene>
<protein>
    <recommendedName>
        <fullName evidence="3">Triosephosphate isomerase</fullName>
        <ecNumber evidence="3">5.3.1.1</ecNumber>
    </recommendedName>
</protein>
<dbReference type="PANTHER" id="PTHR21139">
    <property type="entry name" value="TRIOSEPHOSPHATE ISOMERASE"/>
    <property type="match status" value="1"/>
</dbReference>
<keyword evidence="3" id="KW-0963">Cytoplasm</keyword>
<dbReference type="CDD" id="cd00311">
    <property type="entry name" value="TIM"/>
    <property type="match status" value="1"/>
</dbReference>
<dbReference type="Pfam" id="PF00121">
    <property type="entry name" value="TIM"/>
    <property type="match status" value="2"/>
</dbReference>
<dbReference type="EMBL" id="LBRS01000001">
    <property type="protein sequence ID" value="KKQ02193.1"/>
    <property type="molecule type" value="Genomic_DNA"/>
</dbReference>
<evidence type="ECO:0000256" key="3">
    <source>
        <dbReference type="RuleBase" id="RU363013"/>
    </source>
</evidence>
<keyword evidence="3" id="KW-0324">Glycolysis</keyword>
<keyword evidence="3" id="KW-0312">Gluconeogenesis</keyword>
<comment type="catalytic activity">
    <reaction evidence="3">
        <text>D-glyceraldehyde 3-phosphate = dihydroxyacetone phosphate</text>
        <dbReference type="Rhea" id="RHEA:18585"/>
        <dbReference type="ChEBI" id="CHEBI:57642"/>
        <dbReference type="ChEBI" id="CHEBI:59776"/>
        <dbReference type="EC" id="5.3.1.1"/>
    </reaction>
</comment>
<name>A0A0G0E5J5_9BACT</name>
<dbReference type="PROSITE" id="PS51440">
    <property type="entry name" value="TIM_2"/>
    <property type="match status" value="1"/>
</dbReference>
<dbReference type="GO" id="GO:0004807">
    <property type="term" value="F:triose-phosphate isomerase activity"/>
    <property type="evidence" value="ECO:0007669"/>
    <property type="project" value="UniProtKB-EC"/>
</dbReference>
<comment type="pathway">
    <text evidence="3">Carbohydrate biosynthesis; gluconeogenesis.</text>
</comment>
<comment type="subunit">
    <text evidence="3">Homodimer.</text>
</comment>
<proteinExistence type="inferred from homology"/>
<dbReference type="EC" id="5.3.1.1" evidence="3"/>
<dbReference type="SUPFAM" id="SSF51351">
    <property type="entry name" value="Triosephosphate isomerase (TIM)"/>
    <property type="match status" value="1"/>
</dbReference>
<accession>A0A0G0E5J5</accession>
<dbReference type="AlphaFoldDB" id="A0A0G0E5J5"/>
<dbReference type="STRING" id="1618480.US11_C0001G0152"/>
<comment type="pathway">
    <text evidence="3">Carbohydrate degradation; glycolysis; D-glyceraldehyde 3-phosphate from glycerone phosphate: step 1/1.</text>
</comment>
<comment type="similarity">
    <text evidence="1 3">Belongs to the triosephosphate isomerase family.</text>
</comment>
<dbReference type="UniPathway" id="UPA00109">
    <property type="reaction ID" value="UER00189"/>
</dbReference>
<dbReference type="PATRIC" id="fig|1618480.3.peg.160"/>
<comment type="caution">
    <text evidence="4">The sequence shown here is derived from an EMBL/GenBank/DDBJ whole genome shotgun (WGS) entry which is preliminary data.</text>
</comment>
<dbReference type="GO" id="GO:0006094">
    <property type="term" value="P:gluconeogenesis"/>
    <property type="evidence" value="ECO:0007669"/>
    <property type="project" value="UniProtKB-UniPathway"/>
</dbReference>
<organism evidence="4 5">
    <name type="scientific">Candidatus Roizmanbacteria bacterium GW2011_GWA2_36_23</name>
    <dbReference type="NCBI Taxonomy" id="1618480"/>
    <lineage>
        <taxon>Bacteria</taxon>
        <taxon>Candidatus Roizmaniibacteriota</taxon>
    </lineage>
</organism>
<dbReference type="GO" id="GO:0019563">
    <property type="term" value="P:glycerol catabolic process"/>
    <property type="evidence" value="ECO:0007669"/>
    <property type="project" value="TreeGrafter"/>
</dbReference>